<proteinExistence type="predicted"/>
<sequence>MADKKRTTKRKLSPGLKAWNEKVMKHFRKGREQKGKKYTLKMAMKDAKRS</sequence>
<evidence type="ECO:0000313" key="1">
    <source>
        <dbReference type="EMBL" id="QHU26509.1"/>
    </source>
</evidence>
<dbReference type="AlphaFoldDB" id="A0A6C0L6E2"/>
<reference evidence="1" key="1">
    <citation type="journal article" date="2020" name="Nature">
        <title>Giant virus diversity and host interactions through global metagenomics.</title>
        <authorList>
            <person name="Schulz F."/>
            <person name="Roux S."/>
            <person name="Paez-Espino D."/>
            <person name="Jungbluth S."/>
            <person name="Walsh D.A."/>
            <person name="Denef V.J."/>
            <person name="McMahon K.D."/>
            <person name="Konstantinidis K.T."/>
            <person name="Eloe-Fadrosh E.A."/>
            <person name="Kyrpides N.C."/>
            <person name="Woyke T."/>
        </authorList>
    </citation>
    <scope>NUCLEOTIDE SEQUENCE</scope>
    <source>
        <strain evidence="1">GVMAG-M-3300027759-16</strain>
    </source>
</reference>
<accession>A0A6C0L6E2</accession>
<protein>
    <submittedName>
        <fullName evidence="1">Uncharacterized protein</fullName>
    </submittedName>
</protein>
<dbReference type="EMBL" id="MN740442">
    <property type="protein sequence ID" value="QHU26509.1"/>
    <property type="molecule type" value="Genomic_DNA"/>
</dbReference>
<organism evidence="1">
    <name type="scientific">viral metagenome</name>
    <dbReference type="NCBI Taxonomy" id="1070528"/>
    <lineage>
        <taxon>unclassified sequences</taxon>
        <taxon>metagenomes</taxon>
        <taxon>organismal metagenomes</taxon>
    </lineage>
</organism>
<name>A0A6C0L6E2_9ZZZZ</name>